<keyword evidence="2 4" id="KW-0378">Hydrolase</keyword>
<comment type="caution">
    <text evidence="6">The sequence shown here is derived from an EMBL/GenBank/DDBJ whole genome shotgun (WGS) entry which is preliminary data.</text>
</comment>
<evidence type="ECO:0000256" key="1">
    <source>
        <dbReference type="ARBA" id="ARBA00007754"/>
    </source>
</evidence>
<proteinExistence type="inferred from homology"/>
<keyword evidence="3 4" id="KW-0326">Glycosidase</keyword>
<evidence type="ECO:0000256" key="3">
    <source>
        <dbReference type="ARBA" id="ARBA00023295"/>
    </source>
</evidence>
<dbReference type="PROSITE" id="PS51764">
    <property type="entry name" value="GH26"/>
    <property type="match status" value="1"/>
</dbReference>
<evidence type="ECO:0000256" key="2">
    <source>
        <dbReference type="ARBA" id="ARBA00022801"/>
    </source>
</evidence>
<protein>
    <recommendedName>
        <fullName evidence="5">GH26 domain-containing protein</fullName>
    </recommendedName>
</protein>
<organism evidence="6 7">
    <name type="scientific">candidate division WOR-3 bacterium</name>
    <dbReference type="NCBI Taxonomy" id="2052148"/>
    <lineage>
        <taxon>Bacteria</taxon>
        <taxon>Bacteria division WOR-3</taxon>
    </lineage>
</organism>
<evidence type="ECO:0000256" key="4">
    <source>
        <dbReference type="PROSITE-ProRule" id="PRU01100"/>
    </source>
</evidence>
<dbReference type="EMBL" id="QNBE01000044">
    <property type="protein sequence ID" value="RKX70276.1"/>
    <property type="molecule type" value="Genomic_DNA"/>
</dbReference>
<evidence type="ECO:0000313" key="6">
    <source>
        <dbReference type="EMBL" id="RKX70276.1"/>
    </source>
</evidence>
<sequence>MFGRPRISLKGSGGCVGLLFLFLFLNCSKGKEGLKAQFYRDALEKIPEKYRRVKILVLYNELFQDEKGNICDLRVNSSEGALNAYREGIDNPYFVGTIDNGVTPSAAESTCYLGVFSGWGELEDSITSSKIEEFEELVDKGVAFVPFSNFWGENYASDRQLNEIDHYGAIPMLRMMPWRNYWESGYDSLYSLQRIIDGEFDSLLLAWADVIKGYKKPVMITFGVEMNGDWFPWSGVFQGGGRTEGYGDPTKPDGPERYVDAYRHIVDLFRENGVTNAIWYFHVNHTSHPDESWNEIENYYPGDDYVDWVGFSLYGKQYPDEEWLTFEEVMDPIYQTMTTLFPDKPLLIPEWGVREE</sequence>
<dbReference type="Proteomes" id="UP000268469">
    <property type="component" value="Unassembled WGS sequence"/>
</dbReference>
<feature type="active site" description="Proton donor" evidence="4">
    <location>
        <position position="225"/>
    </location>
</feature>
<gene>
    <name evidence="6" type="ORF">DRP53_05505</name>
</gene>
<name>A0A660SJL0_UNCW3</name>
<evidence type="ECO:0000313" key="7">
    <source>
        <dbReference type="Proteomes" id="UP000268469"/>
    </source>
</evidence>
<dbReference type="SUPFAM" id="SSF51445">
    <property type="entry name" value="(Trans)glycosidases"/>
    <property type="match status" value="1"/>
</dbReference>
<feature type="domain" description="GH26" evidence="5">
    <location>
        <begin position="104"/>
        <end position="356"/>
    </location>
</feature>
<dbReference type="InterPro" id="IPR017853">
    <property type="entry name" value="GH"/>
</dbReference>
<dbReference type="PANTHER" id="PTHR40079">
    <property type="entry name" value="MANNAN ENDO-1,4-BETA-MANNOSIDASE E-RELATED"/>
    <property type="match status" value="1"/>
</dbReference>
<dbReference type="Gene3D" id="3.20.20.80">
    <property type="entry name" value="Glycosidases"/>
    <property type="match status" value="1"/>
</dbReference>
<evidence type="ECO:0000259" key="5">
    <source>
        <dbReference type="PROSITE" id="PS51764"/>
    </source>
</evidence>
<dbReference type="AlphaFoldDB" id="A0A660SJL0"/>
<dbReference type="PANTHER" id="PTHR40079:SF4">
    <property type="entry name" value="GH26 DOMAIN-CONTAINING PROTEIN-RELATED"/>
    <property type="match status" value="1"/>
</dbReference>
<dbReference type="GO" id="GO:0016985">
    <property type="term" value="F:mannan endo-1,4-beta-mannosidase activity"/>
    <property type="evidence" value="ECO:0007669"/>
    <property type="project" value="InterPro"/>
</dbReference>
<reference evidence="6 7" key="1">
    <citation type="submission" date="2018-06" db="EMBL/GenBank/DDBJ databases">
        <title>Extensive metabolic versatility and redundancy in microbially diverse, dynamic hydrothermal sediments.</title>
        <authorList>
            <person name="Dombrowski N."/>
            <person name="Teske A."/>
            <person name="Baker B.J."/>
        </authorList>
    </citation>
    <scope>NUCLEOTIDE SEQUENCE [LARGE SCALE GENOMIC DNA]</scope>
    <source>
        <strain evidence="6">B36_G15</strain>
    </source>
</reference>
<dbReference type="Pfam" id="PF02156">
    <property type="entry name" value="Glyco_hydro_26"/>
    <property type="match status" value="1"/>
</dbReference>
<dbReference type="GO" id="GO:0006080">
    <property type="term" value="P:substituted mannan metabolic process"/>
    <property type="evidence" value="ECO:0007669"/>
    <property type="project" value="InterPro"/>
</dbReference>
<comment type="similarity">
    <text evidence="1 4">Belongs to the glycosyl hydrolase 26 family.</text>
</comment>
<dbReference type="InterPro" id="IPR022790">
    <property type="entry name" value="GH26_dom"/>
</dbReference>
<feature type="active site" description="Nucleophile" evidence="4">
    <location>
        <position position="350"/>
    </location>
</feature>
<dbReference type="InterPro" id="IPR000805">
    <property type="entry name" value="Glyco_hydro_26"/>
</dbReference>
<accession>A0A660SJL0</accession>